<proteinExistence type="predicted"/>
<name>A0ABP8YRH4_9ACTN</name>
<evidence type="ECO:0000313" key="1">
    <source>
        <dbReference type="EMBL" id="GAA4736654.1"/>
    </source>
</evidence>
<keyword evidence="2" id="KW-1185">Reference proteome</keyword>
<dbReference type="Proteomes" id="UP001499882">
    <property type="component" value="Unassembled WGS sequence"/>
</dbReference>
<gene>
    <name evidence="1" type="ORF">GCM10023350_20650</name>
</gene>
<accession>A0ABP8YRH4</accession>
<dbReference type="InterPro" id="IPR018988">
    <property type="entry name" value="DUF2000"/>
</dbReference>
<dbReference type="Gene3D" id="3.40.1490.10">
    <property type="entry name" value="Bit1"/>
    <property type="match status" value="1"/>
</dbReference>
<organism evidence="1 2">
    <name type="scientific">Nocardioides endophyticus</name>
    <dbReference type="NCBI Taxonomy" id="1353775"/>
    <lineage>
        <taxon>Bacteria</taxon>
        <taxon>Bacillati</taxon>
        <taxon>Actinomycetota</taxon>
        <taxon>Actinomycetes</taxon>
        <taxon>Propionibacteriales</taxon>
        <taxon>Nocardioidaceae</taxon>
        <taxon>Nocardioides</taxon>
    </lineage>
</organism>
<sequence length="136" mass="14667">MAFDTKIAVLLRDDLETWQELNATAFLVSGVTAAYPQLVGEAYGDADGTPYLAMLGQPVMVFQGDAAMLRTAHERAVRRGETIGVFTSDLFRTGNDEDNRAAVAAVRRDDLDLVGIAVHAPRNAVDKILKGAVLHP</sequence>
<comment type="caution">
    <text evidence="1">The sequence shown here is derived from an EMBL/GenBank/DDBJ whole genome shotgun (WGS) entry which is preliminary data.</text>
</comment>
<dbReference type="InterPro" id="IPR023476">
    <property type="entry name" value="Pep_tRNA_hydro_II_dom_sf"/>
</dbReference>
<evidence type="ECO:0000313" key="2">
    <source>
        <dbReference type="Proteomes" id="UP001499882"/>
    </source>
</evidence>
<dbReference type="SUPFAM" id="SSF102462">
    <property type="entry name" value="Peptidyl-tRNA hydrolase II"/>
    <property type="match status" value="1"/>
</dbReference>
<dbReference type="Pfam" id="PF09391">
    <property type="entry name" value="DUF2000"/>
    <property type="match status" value="1"/>
</dbReference>
<dbReference type="EMBL" id="BAABKN010000014">
    <property type="protein sequence ID" value="GAA4736654.1"/>
    <property type="molecule type" value="Genomic_DNA"/>
</dbReference>
<protein>
    <submittedName>
        <fullName evidence="1">DUF2000 domain-containing protein</fullName>
    </submittedName>
</protein>
<reference evidence="2" key="1">
    <citation type="journal article" date="2019" name="Int. J. Syst. Evol. Microbiol.">
        <title>The Global Catalogue of Microorganisms (GCM) 10K type strain sequencing project: providing services to taxonomists for standard genome sequencing and annotation.</title>
        <authorList>
            <consortium name="The Broad Institute Genomics Platform"/>
            <consortium name="The Broad Institute Genome Sequencing Center for Infectious Disease"/>
            <person name="Wu L."/>
            <person name="Ma J."/>
        </authorList>
    </citation>
    <scope>NUCLEOTIDE SEQUENCE [LARGE SCALE GENOMIC DNA]</scope>
    <source>
        <strain evidence="2">JCM 18532</strain>
    </source>
</reference>